<dbReference type="GO" id="GO:0004803">
    <property type="term" value="F:transposase activity"/>
    <property type="evidence" value="ECO:0007669"/>
    <property type="project" value="InterPro"/>
</dbReference>
<dbReference type="Pfam" id="PF22399">
    <property type="entry name" value="DUF6979"/>
    <property type="match status" value="1"/>
</dbReference>
<dbReference type="SMART" id="SM01321">
    <property type="entry name" value="Y1_Tnp"/>
    <property type="match status" value="1"/>
</dbReference>
<dbReference type="EMBL" id="CP017305">
    <property type="protein sequence ID" value="AOS83648.1"/>
    <property type="molecule type" value="Genomic_DNA"/>
</dbReference>
<dbReference type="Gene3D" id="3.30.70.1290">
    <property type="entry name" value="Transposase IS200-like"/>
    <property type="match status" value="1"/>
</dbReference>
<dbReference type="InterPro" id="IPR036515">
    <property type="entry name" value="Transposase_17_sf"/>
</dbReference>
<dbReference type="InterPro" id="IPR052715">
    <property type="entry name" value="RAYT_transposase"/>
</dbReference>
<dbReference type="PANTHER" id="PTHR36966:SF1">
    <property type="entry name" value="REP-ASSOCIATED TYROSINE TRANSPOSASE"/>
    <property type="match status" value="1"/>
</dbReference>
<dbReference type="STRING" id="274537.BIU88_05490"/>
<evidence type="ECO:0000313" key="3">
    <source>
        <dbReference type="Proteomes" id="UP000095185"/>
    </source>
</evidence>
<sequence length="291" mass="33127">MLDVKQGSVMTCKREFLKVDLPKWIEGTVSKYERGQEWNSAWFETYKELGGKSDESGKKGCPRAAAKTLYELGRIIGHGTARNLPLSQVVRKHSKNGAYAIAAIELLFGEIVDGEMVLNGAGELVDAEWKRIQKRYSNVILDTYQIMPNHLHGILQFTSPNSVGTGLVPVRNLLDEFVDNDHVDDGNANANMLENDIPASKRMGTRPIPTGLYNVIGTFKSLTQNDYAFHVRNNGWPPFMKRLWQLRFHDHIIRNDDELDSIRRYIIDNPINWLKDQNNPENMMKNNDLNG</sequence>
<name>A0A1D8D682_CHLLM</name>
<dbReference type="GO" id="GO:0043565">
    <property type="term" value="F:sequence-specific DNA binding"/>
    <property type="evidence" value="ECO:0007669"/>
    <property type="project" value="TreeGrafter"/>
</dbReference>
<evidence type="ECO:0000259" key="1">
    <source>
        <dbReference type="SMART" id="SM01321"/>
    </source>
</evidence>
<dbReference type="InterPro" id="IPR002686">
    <property type="entry name" value="Transposase_17"/>
</dbReference>
<proteinExistence type="predicted"/>
<protein>
    <recommendedName>
        <fullName evidence="1">Transposase IS200-like domain-containing protein</fullName>
    </recommendedName>
</protein>
<gene>
    <name evidence="2" type="ORF">BIU88_05490</name>
</gene>
<dbReference type="SUPFAM" id="SSF143422">
    <property type="entry name" value="Transposase IS200-like"/>
    <property type="match status" value="1"/>
</dbReference>
<keyword evidence="3" id="KW-1185">Reference proteome</keyword>
<dbReference type="GO" id="GO:0006313">
    <property type="term" value="P:DNA transposition"/>
    <property type="evidence" value="ECO:0007669"/>
    <property type="project" value="InterPro"/>
</dbReference>
<dbReference type="Proteomes" id="UP000095185">
    <property type="component" value="Chromosome"/>
</dbReference>
<dbReference type="PANTHER" id="PTHR36966">
    <property type="entry name" value="REP-ASSOCIATED TYROSINE TRANSPOSASE"/>
    <property type="match status" value="1"/>
</dbReference>
<feature type="domain" description="Transposase IS200-like" evidence="1">
    <location>
        <begin position="107"/>
        <end position="269"/>
    </location>
</feature>
<dbReference type="AlphaFoldDB" id="A0A1D8D682"/>
<dbReference type="KEGG" id="clz:BIU88_05490"/>
<dbReference type="InterPro" id="IPR053917">
    <property type="entry name" value="DUF6979"/>
</dbReference>
<accession>A0A1D8D682</accession>
<evidence type="ECO:0000313" key="2">
    <source>
        <dbReference type="EMBL" id="AOS83648.1"/>
    </source>
</evidence>
<reference evidence="2" key="1">
    <citation type="submission" date="2016-09" db="EMBL/GenBank/DDBJ databases">
        <title>Genome sequence of Chlorobaculum limnaeum.</title>
        <authorList>
            <person name="Liu Z."/>
            <person name="Tank M."/>
            <person name="Bryant D.A."/>
        </authorList>
    </citation>
    <scope>NUCLEOTIDE SEQUENCE [LARGE SCALE GENOMIC DNA]</scope>
    <source>
        <strain evidence="2">DSM 1677</strain>
    </source>
</reference>
<organism evidence="2 3">
    <name type="scientific">Chlorobaculum limnaeum</name>
    <dbReference type="NCBI Taxonomy" id="274537"/>
    <lineage>
        <taxon>Bacteria</taxon>
        <taxon>Pseudomonadati</taxon>
        <taxon>Chlorobiota</taxon>
        <taxon>Chlorobiia</taxon>
        <taxon>Chlorobiales</taxon>
        <taxon>Chlorobiaceae</taxon>
        <taxon>Chlorobaculum</taxon>
    </lineage>
</organism>